<accession>A0A834HX87</accession>
<dbReference type="AlphaFoldDB" id="A0A834HX87"/>
<reference evidence="1" key="1">
    <citation type="submission" date="2020-08" db="EMBL/GenBank/DDBJ databases">
        <title>Genome sequencing and assembly of the red palm weevil Rhynchophorus ferrugineus.</title>
        <authorList>
            <person name="Dias G.B."/>
            <person name="Bergman C.M."/>
            <person name="Manee M."/>
        </authorList>
    </citation>
    <scope>NUCLEOTIDE SEQUENCE</scope>
    <source>
        <strain evidence="1">AA-2017</strain>
        <tissue evidence="1">Whole larva</tissue>
    </source>
</reference>
<proteinExistence type="predicted"/>
<evidence type="ECO:0000313" key="1">
    <source>
        <dbReference type="EMBL" id="KAF7268838.1"/>
    </source>
</evidence>
<gene>
    <name evidence="1" type="ORF">GWI33_018182</name>
</gene>
<evidence type="ECO:0000313" key="2">
    <source>
        <dbReference type="Proteomes" id="UP000625711"/>
    </source>
</evidence>
<organism evidence="1 2">
    <name type="scientific">Rhynchophorus ferrugineus</name>
    <name type="common">Red palm weevil</name>
    <name type="synonym">Curculio ferrugineus</name>
    <dbReference type="NCBI Taxonomy" id="354439"/>
    <lineage>
        <taxon>Eukaryota</taxon>
        <taxon>Metazoa</taxon>
        <taxon>Ecdysozoa</taxon>
        <taxon>Arthropoda</taxon>
        <taxon>Hexapoda</taxon>
        <taxon>Insecta</taxon>
        <taxon>Pterygota</taxon>
        <taxon>Neoptera</taxon>
        <taxon>Endopterygota</taxon>
        <taxon>Coleoptera</taxon>
        <taxon>Polyphaga</taxon>
        <taxon>Cucujiformia</taxon>
        <taxon>Curculionidae</taxon>
        <taxon>Dryophthorinae</taxon>
        <taxon>Rhynchophorus</taxon>
    </lineage>
</organism>
<comment type="caution">
    <text evidence="1">The sequence shown here is derived from an EMBL/GenBank/DDBJ whole genome shotgun (WGS) entry which is preliminary data.</text>
</comment>
<name>A0A834HX87_RHYFE</name>
<protein>
    <submittedName>
        <fullName evidence="1">Uncharacterized protein</fullName>
    </submittedName>
</protein>
<dbReference type="EMBL" id="JAACXV010014301">
    <property type="protein sequence ID" value="KAF7268838.1"/>
    <property type="molecule type" value="Genomic_DNA"/>
</dbReference>
<keyword evidence="2" id="KW-1185">Reference proteome</keyword>
<dbReference type="Proteomes" id="UP000625711">
    <property type="component" value="Unassembled WGS sequence"/>
</dbReference>
<sequence>METKNIQNEEREFILARCNSHEVIEINDSPPLLENDGIPQIFNKNDNNIEIINVQDEPMDLTYTKSVLLNYGLQATRFSENSINNKDLQKGNKRKLEYSNFNDQEPSTSSWSLNPQYHRQIYSNPRKFQEIYSCIGPNVDPLRVFSQLGSRQQEILKMAKSIFSKRTRTLYHWIYPTASKQQVKQVVSNTWDSMSPQEKGIYVAQVLAKFGYTSGDLMINPQLGQIKQLPFSPAALKFNAKATELQNAISSISKKSDNSEVLVSSPKNAKRSNAGRMSGQNLVLEFEDDPELSKELAQFSVIFKDEL</sequence>
<dbReference type="OrthoDB" id="6575115at2759"/>